<dbReference type="InterPro" id="IPR057735">
    <property type="entry name" value="UBE2O-like_tSH3-B"/>
</dbReference>
<keyword evidence="1" id="KW-0808">Transferase</keyword>
<dbReference type="Pfam" id="PF23043">
    <property type="entry name" value="SH3-B_UBE2O"/>
    <property type="match status" value="1"/>
</dbReference>
<feature type="compositionally biased region" description="Pro residues" evidence="3">
    <location>
        <begin position="565"/>
        <end position="576"/>
    </location>
</feature>
<feature type="region of interest" description="Disordered" evidence="3">
    <location>
        <begin position="634"/>
        <end position="658"/>
    </location>
</feature>
<dbReference type="STRING" id="40149.A0A0E0DM65"/>
<dbReference type="CDD" id="cd23837">
    <property type="entry name" value="UBCc_UBE2O"/>
    <property type="match status" value="1"/>
</dbReference>
<feature type="region of interest" description="Disordered" evidence="3">
    <location>
        <begin position="680"/>
        <end position="716"/>
    </location>
</feature>
<dbReference type="Proteomes" id="UP000008021">
    <property type="component" value="Chromosome 5"/>
</dbReference>
<dbReference type="Gene3D" id="3.10.110.10">
    <property type="entry name" value="Ubiquitin Conjugating Enzyme"/>
    <property type="match status" value="1"/>
</dbReference>
<dbReference type="Pfam" id="PF00179">
    <property type="entry name" value="UQ_con"/>
    <property type="match status" value="1"/>
</dbReference>
<feature type="compositionally biased region" description="Low complexity" evidence="3">
    <location>
        <begin position="680"/>
        <end position="694"/>
    </location>
</feature>
<dbReference type="Pfam" id="PF23046">
    <property type="entry name" value="tSH3-B_UBE2O"/>
    <property type="match status" value="1"/>
</dbReference>
<accession>A0A0E0DM65</accession>
<proteinExistence type="predicted"/>
<feature type="region of interest" description="Disordered" evidence="3">
    <location>
        <begin position="267"/>
        <end position="335"/>
    </location>
</feature>
<dbReference type="InterPro" id="IPR016135">
    <property type="entry name" value="UBQ-conjugating_enzyme/RWD"/>
</dbReference>
<dbReference type="EnsemblPlants" id="OMERI05G03650.1">
    <property type="protein sequence ID" value="OMERI05G03650.1"/>
    <property type="gene ID" value="OMERI05G03650"/>
</dbReference>
<reference evidence="5" key="2">
    <citation type="submission" date="2018-05" db="EMBL/GenBank/DDBJ databases">
        <title>OmerRS3 (Oryza meridionalis Reference Sequence Version 3).</title>
        <authorList>
            <person name="Zhang J."/>
            <person name="Kudrna D."/>
            <person name="Lee S."/>
            <person name="Talag J."/>
            <person name="Welchert J."/>
            <person name="Wing R.A."/>
        </authorList>
    </citation>
    <scope>NUCLEOTIDE SEQUENCE [LARGE SCALE GENOMIC DNA]</scope>
    <source>
        <strain evidence="5">cv. OR44</strain>
    </source>
</reference>
<feature type="domain" description="UBC core" evidence="4">
    <location>
        <begin position="749"/>
        <end position="910"/>
    </location>
</feature>
<dbReference type="PANTHER" id="PTHR46116">
    <property type="entry name" value="(E3-INDEPENDENT) E2 UBIQUITIN-CONJUGATING ENZYME"/>
    <property type="match status" value="1"/>
</dbReference>
<dbReference type="eggNOG" id="KOG0895">
    <property type="taxonomic scope" value="Eukaryota"/>
</dbReference>
<protein>
    <recommendedName>
        <fullName evidence="4">UBC core domain-containing protein</fullName>
    </recommendedName>
</protein>
<dbReference type="Gramene" id="OMERI05G03650.1">
    <property type="protein sequence ID" value="OMERI05G03650.1"/>
    <property type="gene ID" value="OMERI05G03650"/>
</dbReference>
<dbReference type="SUPFAM" id="SSF54495">
    <property type="entry name" value="UBC-like"/>
    <property type="match status" value="1"/>
</dbReference>
<dbReference type="InterPro" id="IPR057733">
    <property type="entry name" value="UBE2O-like_SH3-B"/>
</dbReference>
<sequence>MAGVGAAAAQLHHLDLVRFEAAEGDEKRHGDHGLVVYTAPKTTVMCVDGAVVDKTDAAALVVVDRSSLHPGMEVTSASDPAGQIGVVTAVSTAVDLVEHRADGDYGDAEAAPAARGLSPSGLRRVTEFSLGDYVVCSGGGDQWLGRVVEVCVAVDVVFDDGAACRITGDRAQDRVIEVEVATNTYRRRGMNGAFYPGQRVTGHHVLASPSIAFKDARWLRGYWKLTRLEGTVAKVAMTGVLVYWIASAQLGTNKSLINASSPPAFQDPGDLTLSAPTTSAPGRSATAASSPPLLAAAASHEASPPSSSSTTTTTTTNQDAAAAAPPPEKKENTYRNQLRKFFYKRDLRATRWGARARAVDKVMLVSGTRTTADVLWQDGTLRRGVPSLELVPFDILNDHEFFPGQHVVVDTMAAAAAARRVGVVRSVDPKDQTVRVSWLDGGGGEETVASAYDLRKYSRHDVFYGDVVVRLLPPPPEQPEPADAAGEGAPPAQGTKAAAADLSWVGRVVDVRDGHVQVRWGNGETSTAVHSEVRGVDMRSFWALEHEVGPWLAEERDRAATAQSQPPPRPPPPPPAAANTAGPAAAAPAPPPTLIVRVSAAVRKVFDAAFHLLAQGKSYLVTISSSSSSSAAAATATGNAGAPPPAGPSAGGDVNVEPAPPAAVPAAVAGNGVAGEDAAAPTADAAALPSSSAGAGDGDGDGGDSAGDGGGKEKVEDDSLGVAHFDVVQCPPDHHYLDCKLEGAAHGNKWVKRVQKEWQILGNDNLPGTIYVRAFEDRMDLLRAAMVGAAGSPYHDGLFLFDIHLPATYPAAPPEVYYHSFGLRVNPNLYPSGTVCLSLLNTFDGEGVEVWSPARSTLLQVLVSIQGLVLTADPYYNEAGYDAYAGTPGGRRNAASYAENACLLTLRTALHLLRRPPRGFEGVVGAHFRRRGGHVLAACESYLRGTRVAGDGGDGGGERTCSAGFRLALRNVVPVLAAAFAEIGVEGCERFGDGELGRCSLTAIDDSAASADASD</sequence>
<dbReference type="SMART" id="SM00212">
    <property type="entry name" value="UBCc"/>
    <property type="match status" value="1"/>
</dbReference>
<dbReference type="PROSITE" id="PS50127">
    <property type="entry name" value="UBC_2"/>
    <property type="match status" value="1"/>
</dbReference>
<dbReference type="GO" id="GO:0061631">
    <property type="term" value="F:ubiquitin conjugating enzyme activity"/>
    <property type="evidence" value="ECO:0007669"/>
    <property type="project" value="TreeGrafter"/>
</dbReference>
<evidence type="ECO:0000256" key="2">
    <source>
        <dbReference type="ARBA" id="ARBA00022786"/>
    </source>
</evidence>
<dbReference type="PANTHER" id="PTHR46116:SF32">
    <property type="entry name" value="OS05G0153132 PROTEIN"/>
    <property type="match status" value="1"/>
</dbReference>
<feature type="region of interest" description="Disordered" evidence="3">
    <location>
        <begin position="473"/>
        <end position="498"/>
    </location>
</feature>
<keyword evidence="6" id="KW-1185">Reference proteome</keyword>
<organism evidence="5">
    <name type="scientific">Oryza meridionalis</name>
    <dbReference type="NCBI Taxonomy" id="40149"/>
    <lineage>
        <taxon>Eukaryota</taxon>
        <taxon>Viridiplantae</taxon>
        <taxon>Streptophyta</taxon>
        <taxon>Embryophyta</taxon>
        <taxon>Tracheophyta</taxon>
        <taxon>Spermatophyta</taxon>
        <taxon>Magnoliopsida</taxon>
        <taxon>Liliopsida</taxon>
        <taxon>Poales</taxon>
        <taxon>Poaceae</taxon>
        <taxon>BOP clade</taxon>
        <taxon>Oryzoideae</taxon>
        <taxon>Oryzeae</taxon>
        <taxon>Oryzinae</taxon>
        <taxon>Oryza</taxon>
    </lineage>
</organism>
<name>A0A0E0DM65_9ORYZ</name>
<feature type="compositionally biased region" description="Low complexity" evidence="3">
    <location>
        <begin position="284"/>
        <end position="323"/>
    </location>
</feature>
<dbReference type="InterPro" id="IPR000608">
    <property type="entry name" value="UBC"/>
</dbReference>
<evidence type="ECO:0000313" key="5">
    <source>
        <dbReference type="EnsemblPlants" id="OMERI05G03650.1"/>
    </source>
</evidence>
<keyword evidence="2" id="KW-0833">Ubl conjugation pathway</keyword>
<feature type="compositionally biased region" description="Low complexity" evidence="3">
    <location>
        <begin position="577"/>
        <end position="587"/>
    </location>
</feature>
<dbReference type="AlphaFoldDB" id="A0A0E0DM65"/>
<evidence type="ECO:0000256" key="3">
    <source>
        <dbReference type="SAM" id="MobiDB-lite"/>
    </source>
</evidence>
<evidence type="ECO:0000256" key="1">
    <source>
        <dbReference type="ARBA" id="ARBA00022679"/>
    </source>
</evidence>
<feature type="compositionally biased region" description="Low complexity" evidence="3">
    <location>
        <begin position="481"/>
        <end position="498"/>
    </location>
</feature>
<feature type="region of interest" description="Disordered" evidence="3">
    <location>
        <begin position="556"/>
        <end position="588"/>
    </location>
</feature>
<reference evidence="5" key="1">
    <citation type="submission" date="2015-04" db="UniProtKB">
        <authorList>
            <consortium name="EnsemblPlants"/>
        </authorList>
    </citation>
    <scope>IDENTIFICATION</scope>
</reference>
<evidence type="ECO:0000313" key="6">
    <source>
        <dbReference type="Proteomes" id="UP000008021"/>
    </source>
</evidence>
<dbReference type="HOGENOM" id="CLU_002088_0_0_1"/>
<evidence type="ECO:0000259" key="4">
    <source>
        <dbReference type="PROSITE" id="PS50127"/>
    </source>
</evidence>